<keyword evidence="4 9" id="KW-1133">Transmembrane helix</keyword>
<accession>A0A8C5CBL4</accession>
<dbReference type="InterPro" id="IPR036116">
    <property type="entry name" value="FN3_sf"/>
</dbReference>
<feature type="transmembrane region" description="Helical" evidence="9">
    <location>
        <begin position="234"/>
        <end position="253"/>
    </location>
</feature>
<evidence type="ECO:0000313" key="13">
    <source>
        <dbReference type="Proteomes" id="UP000694546"/>
    </source>
</evidence>
<feature type="compositionally biased region" description="Acidic residues" evidence="8">
    <location>
        <begin position="371"/>
        <end position="381"/>
    </location>
</feature>
<feature type="signal peptide" evidence="10">
    <location>
        <begin position="1"/>
        <end position="20"/>
    </location>
</feature>
<evidence type="ECO:0000256" key="9">
    <source>
        <dbReference type="SAM" id="Phobius"/>
    </source>
</evidence>
<keyword evidence="2 9" id="KW-0812">Transmembrane</keyword>
<evidence type="ECO:0000256" key="3">
    <source>
        <dbReference type="ARBA" id="ARBA00022729"/>
    </source>
</evidence>
<evidence type="ECO:0000256" key="1">
    <source>
        <dbReference type="ARBA" id="ARBA00004479"/>
    </source>
</evidence>
<dbReference type="Pfam" id="PF09067">
    <property type="entry name" value="EpoR_lig-bind"/>
    <property type="match status" value="1"/>
</dbReference>
<gene>
    <name evidence="12" type="primary">PRLR</name>
    <name evidence="12" type="synonym">prlra</name>
</gene>
<evidence type="ECO:0000256" key="7">
    <source>
        <dbReference type="ARBA" id="ARBA00023180"/>
    </source>
</evidence>
<dbReference type="Proteomes" id="UP000694546">
    <property type="component" value="Chromosome 19"/>
</dbReference>
<reference evidence="12" key="1">
    <citation type="submission" date="2025-08" db="UniProtKB">
        <authorList>
            <consortium name="Ensembl"/>
        </authorList>
    </citation>
    <scope>IDENTIFICATION</scope>
</reference>
<dbReference type="RefSeq" id="XP_030198175.1">
    <property type="nucleotide sequence ID" value="XM_030342315.1"/>
</dbReference>
<feature type="compositionally biased region" description="Basic and acidic residues" evidence="8">
    <location>
        <begin position="395"/>
        <end position="418"/>
    </location>
</feature>
<dbReference type="CDD" id="cd00063">
    <property type="entry name" value="FN3"/>
    <property type="match status" value="2"/>
</dbReference>
<feature type="compositionally biased region" description="Low complexity" evidence="8">
    <location>
        <begin position="506"/>
        <end position="516"/>
    </location>
</feature>
<proteinExistence type="predicted"/>
<feature type="region of interest" description="Disordered" evidence="8">
    <location>
        <begin position="484"/>
        <end position="516"/>
    </location>
</feature>
<keyword evidence="5 9" id="KW-0472">Membrane</keyword>
<feature type="domain" description="Fibronectin type-III" evidence="11">
    <location>
        <begin position="129"/>
        <end position="227"/>
    </location>
</feature>
<evidence type="ECO:0000259" key="11">
    <source>
        <dbReference type="PROSITE" id="PS50853"/>
    </source>
</evidence>
<comment type="subcellular location">
    <subcellularLocation>
        <location evidence="1">Membrane</location>
        <topology evidence="1">Single-pass type I membrane protein</topology>
    </subcellularLocation>
</comment>
<feature type="chain" id="PRO_5046612987" evidence="10">
    <location>
        <begin position="21"/>
        <end position="671"/>
    </location>
</feature>
<reference evidence="12" key="2">
    <citation type="submission" date="2025-09" db="UniProtKB">
        <authorList>
            <consortium name="Ensembl"/>
        </authorList>
    </citation>
    <scope>IDENTIFICATION</scope>
</reference>
<keyword evidence="7" id="KW-0325">Glycoprotein</keyword>
<dbReference type="GO" id="GO:0009897">
    <property type="term" value="C:external side of plasma membrane"/>
    <property type="evidence" value="ECO:0007669"/>
    <property type="project" value="TreeGrafter"/>
</dbReference>
<dbReference type="GeneID" id="115532494"/>
<keyword evidence="3 10" id="KW-0732">Signal</keyword>
<organism evidence="12 13">
    <name type="scientific">Gadus morhua</name>
    <name type="common">Atlantic cod</name>
    <dbReference type="NCBI Taxonomy" id="8049"/>
    <lineage>
        <taxon>Eukaryota</taxon>
        <taxon>Metazoa</taxon>
        <taxon>Chordata</taxon>
        <taxon>Craniata</taxon>
        <taxon>Vertebrata</taxon>
        <taxon>Euteleostomi</taxon>
        <taxon>Actinopterygii</taxon>
        <taxon>Neopterygii</taxon>
        <taxon>Teleostei</taxon>
        <taxon>Neoteleostei</taxon>
        <taxon>Acanthomorphata</taxon>
        <taxon>Zeiogadaria</taxon>
        <taxon>Gadariae</taxon>
        <taxon>Gadiformes</taxon>
        <taxon>Gadoidei</taxon>
        <taxon>Gadidae</taxon>
        <taxon>Gadus</taxon>
    </lineage>
</organism>
<name>A0A8C5CBL4_GADMO</name>
<dbReference type="PROSITE" id="PS50853">
    <property type="entry name" value="FN3"/>
    <property type="match status" value="2"/>
</dbReference>
<evidence type="ECO:0000256" key="5">
    <source>
        <dbReference type="ARBA" id="ARBA00023136"/>
    </source>
</evidence>
<dbReference type="PANTHER" id="PTHR23037">
    <property type="entry name" value="CYTOKINE RECEPTOR"/>
    <property type="match status" value="1"/>
</dbReference>
<dbReference type="InterPro" id="IPR013783">
    <property type="entry name" value="Ig-like_fold"/>
</dbReference>
<dbReference type="AlphaFoldDB" id="A0A8C5CBL4"/>
<evidence type="ECO:0000256" key="8">
    <source>
        <dbReference type="SAM" id="MobiDB-lite"/>
    </source>
</evidence>
<keyword evidence="13" id="KW-1185">Reference proteome</keyword>
<keyword evidence="6" id="KW-0675">Receptor</keyword>
<protein>
    <submittedName>
        <fullName evidence="12">Prolactin receptor a</fullName>
    </submittedName>
</protein>
<dbReference type="RefSeq" id="XP_030198176.1">
    <property type="nucleotide sequence ID" value="XM_030342316.1"/>
</dbReference>
<dbReference type="OrthoDB" id="8858139at2759"/>
<dbReference type="InterPro" id="IPR015152">
    <property type="entry name" value="Growth/epo_recpt_lig-bind"/>
</dbReference>
<dbReference type="Gene3D" id="2.60.40.10">
    <property type="entry name" value="Immunoglobulins"/>
    <property type="match status" value="2"/>
</dbReference>
<dbReference type="PANTHER" id="PTHR23037:SF46">
    <property type="entry name" value="INTERLEUKIN 5 RECEPTOR SUBUNIT ALPHA"/>
    <property type="match status" value="1"/>
</dbReference>
<dbReference type="OMA" id="FRATEYV"/>
<dbReference type="GeneTree" id="ENSGT00940000154851"/>
<dbReference type="SMART" id="SM00060">
    <property type="entry name" value="FN3"/>
    <property type="match status" value="2"/>
</dbReference>
<sequence>MGRAVGTALLFLTLLNTATSETDYSPPGRPKLTSCLSRDKETFTCWWAPSDRDDALQTTYALYYLKESSDVVYTCPDYRTAGANSCYFNKNNTSIWVNYNITVAATNAHGSNFSEPVVVDVAYIVQPHTPENLTVVVLGDKDGTFFRVSWESPRKADTRSGWITLIYELRAKLDGADWEEHFAGQQKMFNIFSLRSGGTYRIQVRCKPIHGFWSEWSPTVNVTAPYALPLGSSMWILIAFFSALIFLLLTWILNVKSHSVKHCLFPPVPGPKIRGFDKQLLKNGRSEELFNALGVPGLPPMTHPNYEDLLVYLEVSGRDESELLLADANDPTIAATTEGGKSPNSPSDSDSGHGSCDSHTLLMEKCGEGEEVKEEQEEEQQGDGVAVGRSYGGKQRWERRGSWERNQKGDDDQEMTEGRVKTWPCVFAPLEEYAGSKALDHGSTLGTARLLCSSVHSIPLLLPTPATSPSGLHALEQLHWQPYSRSESTIQSPEHKHRRQQGGGKTTTTTTTTATTATKLTDVAWPAQPRSPFRATEYVEVQRVNQENMMVLRPLSSAQGQREGAPQGEVDYSRVKGLNSGDGLLLQRAVDAETQEEVEEGQEEEEYPCDIQEKNSLLGDERYTAPPAVPGQMTGAGKLSMGLPTAVSLQGDTILAANGYVDTAVAMMPTH</sequence>
<evidence type="ECO:0000313" key="12">
    <source>
        <dbReference type="Ensembl" id="ENSGMOP00000056040.1"/>
    </source>
</evidence>
<feature type="domain" description="Fibronectin type-III" evidence="11">
    <location>
        <begin position="26"/>
        <end position="124"/>
    </location>
</feature>
<evidence type="ECO:0000256" key="6">
    <source>
        <dbReference type="ARBA" id="ARBA00023170"/>
    </source>
</evidence>
<evidence type="ECO:0000256" key="4">
    <source>
        <dbReference type="ARBA" id="ARBA00022989"/>
    </source>
</evidence>
<evidence type="ECO:0000256" key="2">
    <source>
        <dbReference type="ARBA" id="ARBA00022692"/>
    </source>
</evidence>
<dbReference type="SUPFAM" id="SSF49265">
    <property type="entry name" value="Fibronectin type III"/>
    <property type="match status" value="2"/>
</dbReference>
<feature type="compositionally biased region" description="Low complexity" evidence="8">
    <location>
        <begin position="342"/>
        <end position="359"/>
    </location>
</feature>
<dbReference type="InterPro" id="IPR003961">
    <property type="entry name" value="FN3_dom"/>
</dbReference>
<feature type="region of interest" description="Disordered" evidence="8">
    <location>
        <begin position="328"/>
        <end position="418"/>
    </location>
</feature>
<dbReference type="RefSeq" id="XP_030198174.1">
    <property type="nucleotide sequence ID" value="XM_030342314.1"/>
</dbReference>
<dbReference type="GO" id="GO:0046872">
    <property type="term" value="F:metal ion binding"/>
    <property type="evidence" value="ECO:0007669"/>
    <property type="project" value="UniProtKB-KW"/>
</dbReference>
<dbReference type="Ensembl" id="ENSGMOT00000032871.1">
    <property type="protein sequence ID" value="ENSGMOP00000056040.1"/>
    <property type="gene ID" value="ENSGMOG00000026946.1"/>
</dbReference>
<evidence type="ECO:0000256" key="10">
    <source>
        <dbReference type="SAM" id="SignalP"/>
    </source>
</evidence>
<dbReference type="GO" id="GO:0004896">
    <property type="term" value="F:cytokine receptor activity"/>
    <property type="evidence" value="ECO:0007669"/>
    <property type="project" value="TreeGrafter"/>
</dbReference>